<dbReference type="PANTHER" id="PTHR40047:SF1">
    <property type="entry name" value="UPF0703 PROTEIN YCGQ"/>
    <property type="match status" value="1"/>
</dbReference>
<proteinExistence type="predicted"/>
<keyword evidence="1" id="KW-0812">Transmembrane</keyword>
<dbReference type="InterPro" id="IPR052955">
    <property type="entry name" value="UPF0703_membrane_permease"/>
</dbReference>
<evidence type="ECO:0000256" key="1">
    <source>
        <dbReference type="SAM" id="Phobius"/>
    </source>
</evidence>
<feature type="transmembrane region" description="Helical" evidence="1">
    <location>
        <begin position="12"/>
        <end position="29"/>
    </location>
</feature>
<dbReference type="InterPro" id="IPR048493">
    <property type="entry name" value="DUF1980_N"/>
</dbReference>
<evidence type="ECO:0000259" key="2">
    <source>
        <dbReference type="Pfam" id="PF09323"/>
    </source>
</evidence>
<reference evidence="4 5" key="1">
    <citation type="submission" date="2023-10" db="EMBL/GenBank/DDBJ databases">
        <title>Niallia locisalis sp.nov. isolated from a salt pond sample.</title>
        <authorList>
            <person name="Li X.-J."/>
            <person name="Dong L."/>
        </authorList>
    </citation>
    <scope>NUCLEOTIDE SEQUENCE [LARGE SCALE GENOMIC DNA]</scope>
    <source>
        <strain evidence="4 5">DSM 29761</strain>
    </source>
</reference>
<sequence>MIRVRFQHFIRAVVLAAFAIYFIGLHITGDIKKYINPKYDGMSMIAAGVFILFFCIQIFRIWEKEEDSHVHCSPGCTHDHGYSGSLSKRLMSYCILIFPLLTGFSFAPTVLDSTIAAKKGTILPQINRNENNGIEESVSENDRTGIQEEQGVLPNNNFFSEEEYNQEMKKLEESKVIQMNDGMYSSYVEAMNMNPNDFEGRKIKVSGFVYKEEGLKENQLVLSRFLITHCIADASITGLIAEFNQASEFDQDTWLEIEGTLEVTTYNGIELPLIKAEKWTVIKEPAEPYIYPILIKVSE</sequence>
<dbReference type="EMBL" id="CP137640">
    <property type="protein sequence ID" value="WVX79478.1"/>
    <property type="molecule type" value="Genomic_DNA"/>
</dbReference>
<dbReference type="RefSeq" id="WP_338448412.1">
    <property type="nucleotide sequence ID" value="NZ_CP137640.1"/>
</dbReference>
<dbReference type="InterPro" id="IPR048447">
    <property type="entry name" value="DUF1980_C"/>
</dbReference>
<feature type="domain" description="DUF1980" evidence="3">
    <location>
        <begin position="161"/>
        <end position="292"/>
    </location>
</feature>
<accession>A0ABZ2C944</accession>
<keyword evidence="1" id="KW-1133">Transmembrane helix</keyword>
<organism evidence="4 5">
    <name type="scientific">Niallia oryzisoli</name>
    <dbReference type="NCBI Taxonomy" id="1737571"/>
    <lineage>
        <taxon>Bacteria</taxon>
        <taxon>Bacillati</taxon>
        <taxon>Bacillota</taxon>
        <taxon>Bacilli</taxon>
        <taxon>Bacillales</taxon>
        <taxon>Bacillaceae</taxon>
        <taxon>Niallia</taxon>
    </lineage>
</organism>
<dbReference type="NCBIfam" id="TIGR03943">
    <property type="entry name" value="TIGR03943 family putative permease subunit"/>
    <property type="match status" value="1"/>
</dbReference>
<gene>
    <name evidence="4" type="ORF">R4Z09_19545</name>
</gene>
<keyword evidence="1" id="KW-0472">Membrane</keyword>
<keyword evidence="5" id="KW-1185">Reference proteome</keyword>
<dbReference type="Pfam" id="PF21537">
    <property type="entry name" value="DUF1980_C"/>
    <property type="match status" value="1"/>
</dbReference>
<feature type="transmembrane region" description="Helical" evidence="1">
    <location>
        <begin position="41"/>
        <end position="59"/>
    </location>
</feature>
<dbReference type="InterPro" id="IPR015402">
    <property type="entry name" value="DUF1980"/>
</dbReference>
<dbReference type="Proteomes" id="UP001357223">
    <property type="component" value="Chromosome"/>
</dbReference>
<name>A0ABZ2C944_9BACI</name>
<feature type="transmembrane region" description="Helical" evidence="1">
    <location>
        <begin position="90"/>
        <end position="111"/>
    </location>
</feature>
<evidence type="ECO:0000313" key="4">
    <source>
        <dbReference type="EMBL" id="WVX79478.1"/>
    </source>
</evidence>
<evidence type="ECO:0000259" key="3">
    <source>
        <dbReference type="Pfam" id="PF21537"/>
    </source>
</evidence>
<evidence type="ECO:0000313" key="5">
    <source>
        <dbReference type="Proteomes" id="UP001357223"/>
    </source>
</evidence>
<dbReference type="PANTHER" id="PTHR40047">
    <property type="entry name" value="UPF0703 PROTEIN YCGQ"/>
    <property type="match status" value="1"/>
</dbReference>
<protein>
    <submittedName>
        <fullName evidence="4">TIGR03943 family protein</fullName>
    </submittedName>
</protein>
<feature type="domain" description="DUF1980" evidence="2">
    <location>
        <begin position="10"/>
        <end position="121"/>
    </location>
</feature>
<dbReference type="Pfam" id="PF09323">
    <property type="entry name" value="DUF1980"/>
    <property type="match status" value="1"/>
</dbReference>